<dbReference type="Proteomes" id="UP000011014">
    <property type="component" value="Unassembled WGS sequence"/>
</dbReference>
<accession>E4Z720</accession>
<organism evidence="1">
    <name type="scientific">Oikopleura dioica</name>
    <name type="common">Tunicate</name>
    <dbReference type="NCBI Taxonomy" id="34765"/>
    <lineage>
        <taxon>Eukaryota</taxon>
        <taxon>Metazoa</taxon>
        <taxon>Chordata</taxon>
        <taxon>Tunicata</taxon>
        <taxon>Appendicularia</taxon>
        <taxon>Copelata</taxon>
        <taxon>Oikopleuridae</taxon>
        <taxon>Oikopleura</taxon>
    </lineage>
</organism>
<feature type="non-terminal residue" evidence="1">
    <location>
        <position position="1"/>
    </location>
</feature>
<dbReference type="AlphaFoldDB" id="E4Z720"/>
<evidence type="ECO:0000313" key="1">
    <source>
        <dbReference type="EMBL" id="CBY43498.1"/>
    </source>
</evidence>
<name>E4Z720_OIKDI</name>
<dbReference type="EMBL" id="FN658314">
    <property type="protein sequence ID" value="CBY43498.1"/>
    <property type="molecule type" value="Genomic_DNA"/>
</dbReference>
<protein>
    <submittedName>
        <fullName evidence="1">Uncharacterized protein</fullName>
    </submittedName>
</protein>
<sequence>VASRRDNRSSLDKGRLLSVTEMSNAMIQRTSEHCILPIHRFRMF</sequence>
<gene>
    <name evidence="1" type="ORF">GSOID_T00028099001</name>
</gene>
<reference evidence="1" key="1">
    <citation type="journal article" date="2010" name="Science">
        <title>Plasticity of animal genome architecture unmasked by rapid evolution of a pelagic tunicate.</title>
        <authorList>
            <person name="Denoeud F."/>
            <person name="Henriet S."/>
            <person name="Mungpakdee S."/>
            <person name="Aury J.M."/>
            <person name="Da Silva C."/>
            <person name="Brinkmann H."/>
            <person name="Mikhaleva J."/>
            <person name="Olsen L.C."/>
            <person name="Jubin C."/>
            <person name="Canestro C."/>
            <person name="Bouquet J.M."/>
            <person name="Danks G."/>
            <person name="Poulain J."/>
            <person name="Campsteijn C."/>
            <person name="Adamski M."/>
            <person name="Cross I."/>
            <person name="Yadetie F."/>
            <person name="Muffato M."/>
            <person name="Louis A."/>
            <person name="Butcher S."/>
            <person name="Tsagkogeorga G."/>
            <person name="Konrad A."/>
            <person name="Singh S."/>
            <person name="Jensen M.F."/>
            <person name="Cong E.H."/>
            <person name="Eikeseth-Otteraa H."/>
            <person name="Noel B."/>
            <person name="Anthouard V."/>
            <person name="Porcel B.M."/>
            <person name="Kachouri-Lafond R."/>
            <person name="Nishino A."/>
            <person name="Ugolini M."/>
            <person name="Chourrout P."/>
            <person name="Nishida H."/>
            <person name="Aasland R."/>
            <person name="Huzurbazar S."/>
            <person name="Westhof E."/>
            <person name="Delsuc F."/>
            <person name="Lehrach H."/>
            <person name="Reinhardt R."/>
            <person name="Weissenbach J."/>
            <person name="Roy S.W."/>
            <person name="Artiguenave F."/>
            <person name="Postlethwait J.H."/>
            <person name="Manak J.R."/>
            <person name="Thompson E.M."/>
            <person name="Jaillon O."/>
            <person name="Du Pasquier L."/>
            <person name="Boudinot P."/>
            <person name="Liberles D.A."/>
            <person name="Volff J.N."/>
            <person name="Philippe H."/>
            <person name="Lenhard B."/>
            <person name="Roest Crollius H."/>
            <person name="Wincker P."/>
            <person name="Chourrout D."/>
        </authorList>
    </citation>
    <scope>NUCLEOTIDE SEQUENCE [LARGE SCALE GENOMIC DNA]</scope>
</reference>
<proteinExistence type="predicted"/>